<dbReference type="InterPro" id="IPR000073">
    <property type="entry name" value="AB_hydrolase_1"/>
</dbReference>
<dbReference type="Gene3D" id="3.40.50.1820">
    <property type="entry name" value="alpha/beta hydrolase"/>
    <property type="match status" value="1"/>
</dbReference>
<feature type="compositionally biased region" description="Acidic residues" evidence="1">
    <location>
        <begin position="622"/>
        <end position="631"/>
    </location>
</feature>
<feature type="region of interest" description="Disordered" evidence="1">
    <location>
        <begin position="833"/>
        <end position="874"/>
    </location>
</feature>
<feature type="compositionally biased region" description="Low complexity" evidence="1">
    <location>
        <begin position="837"/>
        <end position="850"/>
    </location>
</feature>
<keyword evidence="3" id="KW-0378">Hydrolase</keyword>
<evidence type="ECO:0000313" key="3">
    <source>
        <dbReference type="EMBL" id="AIY18296.2"/>
    </source>
</evidence>
<feature type="region of interest" description="Disordered" evidence="1">
    <location>
        <begin position="563"/>
        <end position="631"/>
    </location>
</feature>
<name>A0A0A1DLJ9_NOCSI</name>
<protein>
    <submittedName>
        <fullName evidence="3">Alpha/beta hydrolase fold</fullName>
        <ecNumber evidence="3">3.8.1.5</ecNumber>
    </submittedName>
</protein>
<dbReference type="HOGENOM" id="CLU_268417_0_0_11"/>
<dbReference type="SUPFAM" id="SSF53474">
    <property type="entry name" value="alpha/beta-Hydrolases"/>
    <property type="match status" value="1"/>
</dbReference>
<dbReference type="eggNOG" id="COG2267">
    <property type="taxonomic scope" value="Bacteria"/>
</dbReference>
<proteinExistence type="predicted"/>
<feature type="region of interest" description="Disordered" evidence="1">
    <location>
        <begin position="452"/>
        <end position="476"/>
    </location>
</feature>
<feature type="domain" description="AB hydrolase-1" evidence="2">
    <location>
        <begin position="923"/>
        <end position="1173"/>
    </location>
</feature>
<evidence type="ECO:0000259" key="2">
    <source>
        <dbReference type="Pfam" id="PF12697"/>
    </source>
</evidence>
<dbReference type="EC" id="3.8.1.5" evidence="3"/>
<evidence type="ECO:0000313" key="4">
    <source>
        <dbReference type="Proteomes" id="UP000030300"/>
    </source>
</evidence>
<dbReference type="PRINTS" id="PR00111">
    <property type="entry name" value="ABHYDROLASE"/>
</dbReference>
<gene>
    <name evidence="3" type="ORF">KR76_18720</name>
</gene>
<dbReference type="AlphaFoldDB" id="A0A0A1DLJ9"/>
<dbReference type="Pfam" id="PF12697">
    <property type="entry name" value="Abhydrolase_6"/>
    <property type="match status" value="1"/>
</dbReference>
<dbReference type="GO" id="GO:0016020">
    <property type="term" value="C:membrane"/>
    <property type="evidence" value="ECO:0007669"/>
    <property type="project" value="TreeGrafter"/>
</dbReference>
<dbReference type="EMBL" id="CP009896">
    <property type="protein sequence ID" value="AIY18296.2"/>
    <property type="molecule type" value="Genomic_DNA"/>
</dbReference>
<dbReference type="KEGG" id="psim:KR76_18720"/>
<dbReference type="Proteomes" id="UP000030300">
    <property type="component" value="Chromosome"/>
</dbReference>
<dbReference type="PANTHER" id="PTHR43798">
    <property type="entry name" value="MONOACYLGLYCEROL LIPASE"/>
    <property type="match status" value="1"/>
</dbReference>
<accession>A0A0A1DLJ9</accession>
<reference evidence="3 4" key="1">
    <citation type="journal article" date="2015" name="Genome Announc.">
        <title>Complete Genome Sequence of Steroid-Transforming Nocardioides simplex VKM Ac-2033D.</title>
        <authorList>
            <person name="Shtratnikova V.Y."/>
            <person name="Schelkunov M.I."/>
            <person name="Pekov Y.A."/>
            <person name="Fokina V.V."/>
            <person name="Logacheva M.D."/>
            <person name="Sokolov S.L."/>
            <person name="Bragin E.Y."/>
            <person name="Ashapkin V.V."/>
            <person name="Donova M.V."/>
        </authorList>
    </citation>
    <scope>NUCLEOTIDE SEQUENCE [LARGE SCALE GENOMIC DNA]</scope>
    <source>
        <strain evidence="3 4">VKM Ac-2033D</strain>
    </source>
</reference>
<dbReference type="InterPro" id="IPR029058">
    <property type="entry name" value="AB_hydrolase_fold"/>
</dbReference>
<sequence length="1223" mass="126114">MQAQEGLAGGDRVAVLDEPLDDLAAVGRGHRDPVAQAGDLADRRPGVEAVGVGGGLGPVEEALGGGDDHAPGRRAVDEGGLDVAAAERAGLVELLGTGERERLDAQVAALEVALRDAGQGAGRRHLEDAGDADVGHRLEAEVPADRAGDLADDAAEHVLAVVDDVAVAVGDEAGPRVVRRDRPGQVGDVVDRGGHVLGVERAGDRERPRAGALGRVLGERGELLHRPGGHDLAGAVVVGGGEAVRLDGGEDLVAVAAQDGGHAGRGDRGRGGHRVAALADQDHRLLGGDHPGADGGGDLTDAVAGDRAEAAVGVGRVGVELQRGDQPGGDQQRLRDLGVADRGLVGLRPVVRQVEAGDGREPLDAGGEGRVLQPRREETGGLSPLAGGDDHEHGTSLPRGVGRKRLRRPRRCRPRFVGVLQAPRRSTFRRPSAHEQARGCRRVLLRAPERAPSAAGTCPFGGREGSGRGLAAEDERELQGEGVAGDGRGEAGEVGDLAEAVAHGVGVDEEGAGGGLDAAAVGEVGDEGGDELAAGLAEGAEDLLDGVLAGHVVAGEDPLGEQVVGRDRAGGVGPADGGPQRAEGDAGRAVGVGQVGGRGPDDDRAGAEEVDDGRGVLLGDGDAAEDDDEQVSLDGAESVETVLERGPSHLVEDAGAGAVRLGGGGPDDDGDLAARGPADGAGPGEHRLVGLGAQHGVDGERLEPGVPAAADLGGAGVDLGRGEGDLTSVAEDGGVHLAQQVGVEQPLDAALDLVDGELDQVDGLVQVDHAGHRAGRDTEDLEHDGLVLGVDAAPLGEPVDEALDARLDDHPDPRALLGGEVAEPGAVGLHAGDRGGAQRAGRGAQLLGRAGARRATDRGHDTSVGPGEHPAARVSARGRTWLNRPPSACGRGRAMTEPEDDVQYVTLHGKRRAYVKKGSGPALLLLHGLACDHTTWSPVIDRLAERYTVIAPDLLGHGLSDKPRADYTLGGYANGMRDLLTVLGIDKVTVVGHSFGGGIAMQFAYQFPERTQRVMLVATGGLGPEVTPLIRLIQVPGWFRAVGVLTLPGIRHAETFALRTAARYGDVGPLRKYTRDLDEVADIVESWKDRRTRFAIRHLVRAVIDWRGQIVTMSDRAYLSEAMPMAVVWGEDDQVLPVRHAANAAELAPDVRVDLLADAGHFPHKNHPEEFARILDEFVSTTEPASYNRARFRRMLKAGVTAPLGPMAAVAVAEARDEASTPA</sequence>
<feature type="region of interest" description="Disordered" evidence="1">
    <location>
        <begin position="661"/>
        <end position="683"/>
    </location>
</feature>
<evidence type="ECO:0000256" key="1">
    <source>
        <dbReference type="SAM" id="MobiDB-lite"/>
    </source>
</evidence>
<dbReference type="STRING" id="2045.KR76_18720"/>
<dbReference type="InterPro" id="IPR050266">
    <property type="entry name" value="AB_hydrolase_sf"/>
</dbReference>
<organism evidence="3 4">
    <name type="scientific">Nocardioides simplex</name>
    <name type="common">Arthrobacter simplex</name>
    <dbReference type="NCBI Taxonomy" id="2045"/>
    <lineage>
        <taxon>Bacteria</taxon>
        <taxon>Bacillati</taxon>
        <taxon>Actinomycetota</taxon>
        <taxon>Actinomycetes</taxon>
        <taxon>Propionibacteriales</taxon>
        <taxon>Nocardioidaceae</taxon>
        <taxon>Pimelobacter</taxon>
    </lineage>
</organism>
<dbReference type="PANTHER" id="PTHR43798:SF33">
    <property type="entry name" value="HYDROLASE, PUTATIVE (AFU_ORTHOLOGUE AFUA_2G14860)-RELATED"/>
    <property type="match status" value="1"/>
</dbReference>
<dbReference type="GO" id="GO:0018786">
    <property type="term" value="F:haloalkane dehalogenase activity"/>
    <property type="evidence" value="ECO:0007669"/>
    <property type="project" value="UniProtKB-EC"/>
</dbReference>
<keyword evidence="4" id="KW-1185">Reference proteome</keyword>
<feature type="region of interest" description="Disordered" evidence="1">
    <location>
        <begin position="353"/>
        <end position="408"/>
    </location>
</feature>